<dbReference type="HOGENOM" id="CLU_027634_6_1_6"/>
<dbReference type="AlphaFoldDB" id="Q0HR86"/>
<keyword evidence="3" id="KW-0547">Nucleotide-binding</keyword>
<evidence type="ECO:0000256" key="2">
    <source>
        <dbReference type="ARBA" id="ARBA00022679"/>
    </source>
</evidence>
<dbReference type="KEGG" id="shm:Shewmr7_3387"/>
<evidence type="ECO:0000256" key="5">
    <source>
        <dbReference type="ARBA" id="ARBA00022840"/>
    </source>
</evidence>
<dbReference type="Gene3D" id="3.40.1190.20">
    <property type="match status" value="1"/>
</dbReference>
<dbReference type="InterPro" id="IPR029056">
    <property type="entry name" value="Ribokinase-like"/>
</dbReference>
<dbReference type="GO" id="GO:0016301">
    <property type="term" value="F:kinase activity"/>
    <property type="evidence" value="ECO:0007669"/>
    <property type="project" value="UniProtKB-KW"/>
</dbReference>
<feature type="domain" description="Carbohydrate kinase PfkB" evidence="6">
    <location>
        <begin position="4"/>
        <end position="307"/>
    </location>
</feature>
<keyword evidence="2" id="KW-0808">Transferase</keyword>
<dbReference type="GO" id="GO:0005524">
    <property type="term" value="F:ATP binding"/>
    <property type="evidence" value="ECO:0007669"/>
    <property type="project" value="UniProtKB-KW"/>
</dbReference>
<proteinExistence type="inferred from homology"/>
<evidence type="ECO:0000256" key="4">
    <source>
        <dbReference type="ARBA" id="ARBA00022777"/>
    </source>
</evidence>
<dbReference type="Pfam" id="PF00294">
    <property type="entry name" value="PfkB"/>
    <property type="match status" value="1"/>
</dbReference>
<dbReference type="PROSITE" id="PS00584">
    <property type="entry name" value="PFKB_KINASES_2"/>
    <property type="match status" value="1"/>
</dbReference>
<dbReference type="PANTHER" id="PTHR43085">
    <property type="entry name" value="HEXOKINASE FAMILY MEMBER"/>
    <property type="match status" value="1"/>
</dbReference>
<name>Q0HR86_SHESR</name>
<dbReference type="InterPro" id="IPR002173">
    <property type="entry name" value="Carboh/pur_kinase_PfkB_CS"/>
</dbReference>
<keyword evidence="5" id="KW-0067">ATP-binding</keyword>
<evidence type="ECO:0000256" key="3">
    <source>
        <dbReference type="ARBA" id="ARBA00022741"/>
    </source>
</evidence>
<dbReference type="CDD" id="cd01167">
    <property type="entry name" value="bac_FRK"/>
    <property type="match status" value="1"/>
</dbReference>
<organism evidence="7">
    <name type="scientific">Shewanella sp. (strain MR-7)</name>
    <dbReference type="NCBI Taxonomy" id="60481"/>
    <lineage>
        <taxon>Bacteria</taxon>
        <taxon>Pseudomonadati</taxon>
        <taxon>Pseudomonadota</taxon>
        <taxon>Gammaproteobacteria</taxon>
        <taxon>Alteromonadales</taxon>
        <taxon>Shewanellaceae</taxon>
        <taxon>Shewanella</taxon>
    </lineage>
</organism>
<dbReference type="PANTHER" id="PTHR43085:SF1">
    <property type="entry name" value="PSEUDOURIDINE KINASE-RELATED"/>
    <property type="match status" value="1"/>
</dbReference>
<sequence>MRNRVLCFGEALIDFLTIGNSEDDGLKLPSFRQYPGGAPANAAVAVAKLGGDARFAGLVGNDKFGDFLAEALARYGVDISLLGRHDTAPTSLAFVHLDDTGERSFSFYRDGGADTLFDATTVDSNWFENTSILHLCSNTLTTTQCAETTLEIAERAVTTGVTLCVDVNLRHNLWSQGKACKETVMRLVSKAHVLKFAKEELEYLAGKEATQFIDMLLSLGCRLVLVTDGGNPISAYANQRSLTLTPPKVKVADTTAGGDGFIGGLLYRISSCGLDALLADETALKQALTFAIACGALAVSRPGAFPALPVLAEAEGFSTELGALFADKTFTDFIF</sequence>
<dbReference type="EMBL" id="CP000444">
    <property type="protein sequence ID" value="ABI44369.1"/>
    <property type="molecule type" value="Genomic_DNA"/>
</dbReference>
<keyword evidence="4" id="KW-0418">Kinase</keyword>
<dbReference type="InterPro" id="IPR050306">
    <property type="entry name" value="PfkB_Carbo_kinase"/>
</dbReference>
<evidence type="ECO:0000313" key="7">
    <source>
        <dbReference type="EMBL" id="ABI44369.1"/>
    </source>
</evidence>
<dbReference type="InterPro" id="IPR011611">
    <property type="entry name" value="PfkB_dom"/>
</dbReference>
<dbReference type="SUPFAM" id="SSF53613">
    <property type="entry name" value="Ribokinase-like"/>
    <property type="match status" value="1"/>
</dbReference>
<comment type="similarity">
    <text evidence="1">Belongs to the carbohydrate kinase PfkB family.</text>
</comment>
<evidence type="ECO:0000259" key="6">
    <source>
        <dbReference type="Pfam" id="PF00294"/>
    </source>
</evidence>
<protein>
    <submittedName>
        <fullName evidence="7">PfkB domain protein</fullName>
    </submittedName>
</protein>
<accession>Q0HR86</accession>
<evidence type="ECO:0000256" key="1">
    <source>
        <dbReference type="ARBA" id="ARBA00010688"/>
    </source>
</evidence>
<gene>
    <name evidence="7" type="ordered locus">Shewmr7_3387</name>
</gene>
<reference evidence="7" key="1">
    <citation type="submission" date="2006-08" db="EMBL/GenBank/DDBJ databases">
        <title>Complete sequence of Chromosome1 of Shewanella sp. MR-7.</title>
        <authorList>
            <consortium name="US DOE Joint Genome Institute"/>
            <person name="Copeland A."/>
            <person name="Lucas S."/>
            <person name="Lapidus A."/>
            <person name="Barry K."/>
            <person name="Detter J.C."/>
            <person name="Glavina del Rio T."/>
            <person name="Hammon N."/>
            <person name="Israni S."/>
            <person name="Dalin E."/>
            <person name="Tice H."/>
            <person name="Pitluck S."/>
            <person name="Kiss H."/>
            <person name="Brettin T."/>
            <person name="Bruce D."/>
            <person name="Han C."/>
            <person name="Tapia R."/>
            <person name="Gilna P."/>
            <person name="Schmutz J."/>
            <person name="Larimer F."/>
            <person name="Land M."/>
            <person name="Hauser L."/>
            <person name="Kyrpides N."/>
            <person name="Mikhailova N."/>
            <person name="Nealson K."/>
            <person name="Konstantinidis K."/>
            <person name="Klappenbach J."/>
            <person name="Tiedje J."/>
            <person name="Richardson P."/>
        </authorList>
    </citation>
    <scope>NUCLEOTIDE SEQUENCE</scope>
    <source>
        <strain evidence="7">MR-7</strain>
    </source>
</reference>